<keyword evidence="1" id="KW-0812">Transmembrane</keyword>
<keyword evidence="5" id="KW-1185">Reference proteome</keyword>
<sequence>MEKKYLKYTAEELAQDLRFIRWVNKGENESRWRQFVNEYPDFELKVKTAKKLVQLLDDSHQELEKQEVNRIWKKIREGELNQQHGKRIQLTRLLKYAAVLVLLLALGGGVSFFFFYDSSAYHFSGSEIDMHSAQSKLILSNGNEVDLERDHSTIALKDESIKINNDSIINLKQSQLELVEEKLNEVVVPYGKRTELVLDDGTKVWLNAGSRFAFPAKFAEDSRTVYLEGEAYFEVAHNPQKAFLVNVNKLQVRVLGTRFNVSAYNSDETIETVLIEGKVAIKEKSKLAAFKKDIYLEPNQKAIFNKDKRNSVVWEDSKVENAIGWVNGWFSFSQDNLFHVFKRLERYYNVQFRYDESFMSNELLTGKLDMSESLDEVLSYITNMSAVEFRTEKDIIYVTKKYNKIPLINK</sequence>
<keyword evidence="1" id="KW-1133">Transmembrane helix</keyword>
<evidence type="ECO:0000313" key="5">
    <source>
        <dbReference type="Proteomes" id="UP000198964"/>
    </source>
</evidence>
<protein>
    <submittedName>
        <fullName evidence="4">FecR family protein</fullName>
    </submittedName>
</protein>
<dbReference type="GO" id="GO:0016989">
    <property type="term" value="F:sigma factor antagonist activity"/>
    <property type="evidence" value="ECO:0007669"/>
    <property type="project" value="TreeGrafter"/>
</dbReference>
<evidence type="ECO:0000259" key="2">
    <source>
        <dbReference type="Pfam" id="PF04773"/>
    </source>
</evidence>
<dbReference type="Pfam" id="PF16344">
    <property type="entry name" value="FecR_C"/>
    <property type="match status" value="1"/>
</dbReference>
<evidence type="ECO:0000259" key="3">
    <source>
        <dbReference type="Pfam" id="PF16344"/>
    </source>
</evidence>
<dbReference type="AlphaFoldDB" id="A0A1I2GMC7"/>
<feature type="transmembrane region" description="Helical" evidence="1">
    <location>
        <begin position="93"/>
        <end position="116"/>
    </location>
</feature>
<evidence type="ECO:0000256" key="1">
    <source>
        <dbReference type="SAM" id="Phobius"/>
    </source>
</evidence>
<name>A0A1I2GMC7_9BACT</name>
<dbReference type="STRING" id="655355.SAMN05216283_10331"/>
<dbReference type="Gene3D" id="2.60.120.1440">
    <property type="match status" value="1"/>
</dbReference>
<keyword evidence="1" id="KW-0472">Membrane</keyword>
<dbReference type="InterPro" id="IPR006860">
    <property type="entry name" value="FecR"/>
</dbReference>
<reference evidence="4 5" key="1">
    <citation type="submission" date="2016-10" db="EMBL/GenBank/DDBJ databases">
        <authorList>
            <person name="de Groot N.N."/>
        </authorList>
    </citation>
    <scope>NUCLEOTIDE SEQUENCE [LARGE SCALE GENOMIC DNA]</scope>
    <source>
        <strain evidence="4 5">CGMCC 1.9156</strain>
    </source>
</reference>
<gene>
    <name evidence="4" type="ORF">SAMN05216283_10331</name>
</gene>
<dbReference type="RefSeq" id="WP_093919470.1">
    <property type="nucleotide sequence ID" value="NZ_FONW01000003.1"/>
</dbReference>
<dbReference type="PANTHER" id="PTHR30273">
    <property type="entry name" value="PERIPLASMIC SIGNAL SENSOR AND SIGMA FACTOR ACTIVATOR FECR-RELATED"/>
    <property type="match status" value="1"/>
</dbReference>
<evidence type="ECO:0000313" key="4">
    <source>
        <dbReference type="EMBL" id="SFF18383.1"/>
    </source>
</evidence>
<dbReference type="InterPro" id="IPR012373">
    <property type="entry name" value="Ferrdict_sens_TM"/>
</dbReference>
<dbReference type="Proteomes" id="UP000198964">
    <property type="component" value="Unassembled WGS sequence"/>
</dbReference>
<proteinExistence type="predicted"/>
<dbReference type="InterPro" id="IPR032508">
    <property type="entry name" value="FecR_C"/>
</dbReference>
<organism evidence="4 5">
    <name type="scientific">Sunxiuqinia elliptica</name>
    <dbReference type="NCBI Taxonomy" id="655355"/>
    <lineage>
        <taxon>Bacteria</taxon>
        <taxon>Pseudomonadati</taxon>
        <taxon>Bacteroidota</taxon>
        <taxon>Bacteroidia</taxon>
        <taxon>Marinilabiliales</taxon>
        <taxon>Prolixibacteraceae</taxon>
        <taxon>Sunxiuqinia</taxon>
    </lineage>
</organism>
<dbReference type="Gene3D" id="3.55.50.30">
    <property type="match status" value="1"/>
</dbReference>
<dbReference type="EMBL" id="FONW01000003">
    <property type="protein sequence ID" value="SFF18383.1"/>
    <property type="molecule type" value="Genomic_DNA"/>
</dbReference>
<accession>A0A1I2GMC7</accession>
<dbReference type="PANTHER" id="PTHR30273:SF2">
    <property type="entry name" value="PROTEIN FECR"/>
    <property type="match status" value="1"/>
</dbReference>
<dbReference type="FunFam" id="2.60.120.1440:FF:000001">
    <property type="entry name" value="Putative anti-sigma factor"/>
    <property type="match status" value="1"/>
</dbReference>
<feature type="domain" description="Protein FecR C-terminal" evidence="3">
    <location>
        <begin position="330"/>
        <end position="398"/>
    </location>
</feature>
<dbReference type="Pfam" id="PF04773">
    <property type="entry name" value="FecR"/>
    <property type="match status" value="1"/>
</dbReference>
<feature type="domain" description="FecR protein" evidence="2">
    <location>
        <begin position="187"/>
        <end position="279"/>
    </location>
</feature>